<evidence type="ECO:0000313" key="6">
    <source>
        <dbReference type="Proteomes" id="UP000000561"/>
    </source>
</evidence>
<accession>A0A0D1DRM2</accession>
<dbReference type="AlphaFoldDB" id="A0A0D1DRM2"/>
<dbReference type="eggNOG" id="KOG3112">
    <property type="taxonomic scope" value="Eukaryota"/>
</dbReference>
<evidence type="ECO:0000256" key="3">
    <source>
        <dbReference type="ARBA" id="ARBA00025745"/>
    </source>
</evidence>
<dbReference type="OrthoDB" id="10260712at2759"/>
<proteinExistence type="inferred from homology"/>
<dbReference type="InterPro" id="IPR016562">
    <property type="entry name" value="Proteasome_assmbl_chp_2_euk"/>
</dbReference>
<protein>
    <recommendedName>
        <fullName evidence="1 4">Proteasome assembly chaperone 2</fullName>
    </recommendedName>
</protein>
<dbReference type="GeneID" id="23566398"/>
<dbReference type="InParanoid" id="A0A0D1DRM2"/>
<reference evidence="5 6" key="1">
    <citation type="journal article" date="2006" name="Nature">
        <title>Insights from the genome of the biotrophic fungal plant pathogen Ustilago maydis.</title>
        <authorList>
            <person name="Kamper J."/>
            <person name="Kahmann R."/>
            <person name="Bolker M."/>
            <person name="Ma L.J."/>
            <person name="Brefort T."/>
            <person name="Saville B.J."/>
            <person name="Banuett F."/>
            <person name="Kronstad J.W."/>
            <person name="Gold S.E."/>
            <person name="Muller O."/>
            <person name="Perlin M.H."/>
            <person name="Wosten H.A."/>
            <person name="de Vries R."/>
            <person name="Ruiz-Herrera J."/>
            <person name="Reynaga-Pena C.G."/>
            <person name="Snetselaar K."/>
            <person name="McCann M."/>
            <person name="Perez-Martin J."/>
            <person name="Feldbrugge M."/>
            <person name="Basse C.W."/>
            <person name="Steinberg G."/>
            <person name="Ibeas J.I."/>
            <person name="Holloman W."/>
            <person name="Guzman P."/>
            <person name="Farman M."/>
            <person name="Stajich J.E."/>
            <person name="Sentandreu R."/>
            <person name="Gonzalez-Prieto J.M."/>
            <person name="Kennell J.C."/>
            <person name="Molina L."/>
            <person name="Schirawski J."/>
            <person name="Mendoza-Mendoza A."/>
            <person name="Greilinger D."/>
            <person name="Munch K."/>
            <person name="Rossel N."/>
            <person name="Scherer M."/>
            <person name="Vranes M."/>
            <person name="Ladendorf O."/>
            <person name="Vincon V."/>
            <person name="Fuchs U."/>
            <person name="Sandrock B."/>
            <person name="Meng S."/>
            <person name="Ho E.C."/>
            <person name="Cahill M.J."/>
            <person name="Boyce K.J."/>
            <person name="Klose J."/>
            <person name="Klosterman S.J."/>
            <person name="Deelstra H.J."/>
            <person name="Ortiz-Castellanos L."/>
            <person name="Li W."/>
            <person name="Sanchez-Alonso P."/>
            <person name="Schreier P.H."/>
            <person name="Hauser-Hahn I."/>
            <person name="Vaupel M."/>
            <person name="Koopmann E."/>
            <person name="Friedrich G."/>
            <person name="Voss H."/>
            <person name="Schluter T."/>
            <person name="Margolis J."/>
            <person name="Platt D."/>
            <person name="Swimmer C."/>
            <person name="Gnirke A."/>
            <person name="Chen F."/>
            <person name="Vysotskaia V."/>
            <person name="Mannhaupt G."/>
            <person name="Guldener U."/>
            <person name="Munsterkotter M."/>
            <person name="Haase D."/>
            <person name="Oesterheld M."/>
            <person name="Mewes H.W."/>
            <person name="Mauceli E.W."/>
            <person name="DeCaprio D."/>
            <person name="Wade C.M."/>
            <person name="Butler J."/>
            <person name="Young S."/>
            <person name="Jaffe D.B."/>
            <person name="Calvo S."/>
            <person name="Nusbaum C."/>
            <person name="Galagan J."/>
            <person name="Birren B.W."/>
        </authorList>
    </citation>
    <scope>NUCLEOTIDE SEQUENCE [LARGE SCALE GENOMIC DNA]</scope>
    <source>
        <strain evidence="6">DSM 14603 / FGSC 9021 / UM521</strain>
    </source>
</reference>
<dbReference type="Proteomes" id="UP000000561">
    <property type="component" value="Chromosome 18"/>
</dbReference>
<organism evidence="5 6">
    <name type="scientific">Mycosarcoma maydis</name>
    <name type="common">Corn smut fungus</name>
    <name type="synonym">Ustilago maydis</name>
    <dbReference type="NCBI Taxonomy" id="5270"/>
    <lineage>
        <taxon>Eukaryota</taxon>
        <taxon>Fungi</taxon>
        <taxon>Dikarya</taxon>
        <taxon>Basidiomycota</taxon>
        <taxon>Ustilaginomycotina</taxon>
        <taxon>Ustilaginomycetes</taxon>
        <taxon>Ustilaginales</taxon>
        <taxon>Ustilaginaceae</taxon>
        <taxon>Mycosarcoma</taxon>
    </lineage>
</organism>
<dbReference type="GO" id="GO:0043248">
    <property type="term" value="P:proteasome assembly"/>
    <property type="evidence" value="ECO:0000318"/>
    <property type="project" value="GO_Central"/>
</dbReference>
<evidence type="ECO:0000313" key="5">
    <source>
        <dbReference type="EMBL" id="KIS66541.1"/>
    </source>
</evidence>
<dbReference type="KEGG" id="uma:UMAG_10355"/>
<dbReference type="InterPro" id="IPR038389">
    <property type="entry name" value="PSMG2_sf"/>
</dbReference>
<dbReference type="InterPro" id="IPR019151">
    <property type="entry name" value="Proteasome_assmbl_chaperone_2"/>
</dbReference>
<comment type="subunit">
    <text evidence="4">Component of the 20S proteasome chaperone.</text>
</comment>
<dbReference type="PANTHER" id="PTHR12970:SF1">
    <property type="entry name" value="PROTEASOME ASSEMBLY CHAPERONE 2"/>
    <property type="match status" value="1"/>
</dbReference>
<dbReference type="EMBL" id="CM003157">
    <property type="protein sequence ID" value="KIS66541.1"/>
    <property type="molecule type" value="Genomic_DNA"/>
</dbReference>
<evidence type="ECO:0000256" key="4">
    <source>
        <dbReference type="PIRNR" id="PIRNR010044"/>
    </source>
</evidence>
<keyword evidence="6" id="KW-1185">Reference proteome</keyword>
<dbReference type="RefSeq" id="XP_011391922.1">
    <property type="nucleotide sequence ID" value="XM_011393620.1"/>
</dbReference>
<gene>
    <name evidence="5" type="ORF">UMAG_10355</name>
</gene>
<evidence type="ECO:0000256" key="1">
    <source>
        <dbReference type="ARBA" id="ARBA00019186"/>
    </source>
</evidence>
<dbReference type="Pfam" id="PF09754">
    <property type="entry name" value="PAC2"/>
    <property type="match status" value="1"/>
</dbReference>
<dbReference type="GO" id="GO:0005634">
    <property type="term" value="C:nucleus"/>
    <property type="evidence" value="ECO:0000318"/>
    <property type="project" value="GO_Central"/>
</dbReference>
<dbReference type="Gene3D" id="3.40.50.10900">
    <property type="entry name" value="PAC-like subunit"/>
    <property type="match status" value="2"/>
</dbReference>
<dbReference type="PANTHER" id="PTHR12970">
    <property type="entry name" value="PROTEASOME ASSEMBLY CHAPERONE 2"/>
    <property type="match status" value="1"/>
</dbReference>
<sequence>MTKSPFYTPTSSCKLDGTTLIIPAVSIGSVPQLAVDLLLHDASLSLVKVGRIDPSFCFPFVGPSETEDAYDITTSLEVFCNGSVTVIQQRSPVYKSLNSSYICALIDWITTSHFKEVLWLTSIDAAARTDDEFCTPILSLLPANSTPSTRILASLQTSFPQFNPPSIQSLQIPTKTHIDVPHIPGSLLTRKLLHHISHSSVKDSFGALLYFAAEGDTRPDAHNLATLVVSLLSTTTTPQLLLKEPRSWSALFGRPAASALYA</sequence>
<name>A0A0D1DRM2_MYCMD</name>
<keyword evidence="2 4" id="KW-0143">Chaperone</keyword>
<dbReference type="STRING" id="237631.A0A0D1DRM2"/>
<comment type="similarity">
    <text evidence="3 4">Belongs to the PSMG2 family.</text>
</comment>
<dbReference type="VEuPathDB" id="FungiDB:UMAG_10355"/>
<comment type="function">
    <text evidence="4">Involved in 20S proteasome assembly.</text>
</comment>
<dbReference type="PIRSF" id="PIRSF010044">
    <property type="entry name" value="UCP010044"/>
    <property type="match status" value="1"/>
</dbReference>
<evidence type="ECO:0000256" key="2">
    <source>
        <dbReference type="ARBA" id="ARBA00023186"/>
    </source>
</evidence>
<dbReference type="GO" id="GO:0005829">
    <property type="term" value="C:cytosol"/>
    <property type="evidence" value="ECO:0000318"/>
    <property type="project" value="GO_Central"/>
</dbReference>